<dbReference type="EMBL" id="JASBWS010000030">
    <property type="protein sequence ID" value="KAJ9108671.1"/>
    <property type="molecule type" value="Genomic_DNA"/>
</dbReference>
<organism evidence="1 2">
    <name type="scientific">Naganishia adeliensis</name>
    <dbReference type="NCBI Taxonomy" id="92952"/>
    <lineage>
        <taxon>Eukaryota</taxon>
        <taxon>Fungi</taxon>
        <taxon>Dikarya</taxon>
        <taxon>Basidiomycota</taxon>
        <taxon>Agaricomycotina</taxon>
        <taxon>Tremellomycetes</taxon>
        <taxon>Filobasidiales</taxon>
        <taxon>Filobasidiaceae</taxon>
        <taxon>Naganishia</taxon>
    </lineage>
</organism>
<gene>
    <name evidence="1" type="ORF">QFC20_003370</name>
</gene>
<keyword evidence="2" id="KW-1185">Reference proteome</keyword>
<evidence type="ECO:0000313" key="1">
    <source>
        <dbReference type="EMBL" id="KAJ9108671.1"/>
    </source>
</evidence>
<name>A0ACC2WCS5_9TREE</name>
<proteinExistence type="predicted"/>
<protein>
    <submittedName>
        <fullName evidence="1">Uncharacterized protein</fullName>
    </submittedName>
</protein>
<reference evidence="1" key="1">
    <citation type="submission" date="2023-04" db="EMBL/GenBank/DDBJ databases">
        <title>Draft Genome sequencing of Naganishia species isolated from polar environments using Oxford Nanopore Technology.</title>
        <authorList>
            <person name="Leo P."/>
            <person name="Venkateswaran K."/>
        </authorList>
    </citation>
    <scope>NUCLEOTIDE SEQUENCE</scope>
    <source>
        <strain evidence="1">MNA-CCFEE 5262</strain>
    </source>
</reference>
<dbReference type="Proteomes" id="UP001230649">
    <property type="component" value="Unassembled WGS sequence"/>
</dbReference>
<sequence>MFFHRNESTANEWKVKYVRYFYEKDKLIPVDPRKVPSIDDTLLESFPVGYRYLAYCQQTVMGVQVKKDMPGHRGEEHDKLLWQCKQWLDGEEVEI</sequence>
<evidence type="ECO:0000313" key="2">
    <source>
        <dbReference type="Proteomes" id="UP001230649"/>
    </source>
</evidence>
<comment type="caution">
    <text evidence="1">The sequence shown here is derived from an EMBL/GenBank/DDBJ whole genome shotgun (WGS) entry which is preliminary data.</text>
</comment>
<accession>A0ACC2WCS5</accession>